<name>A0A7G5FDM8_9CORY</name>
<evidence type="ECO:0000313" key="3">
    <source>
        <dbReference type="Proteomes" id="UP000515570"/>
    </source>
</evidence>
<gene>
    <name evidence="2" type="ORF">HW450_10275</name>
</gene>
<accession>A0A7G5FDM8</accession>
<protein>
    <submittedName>
        <fullName evidence="2">Uncharacterized protein</fullName>
    </submittedName>
</protein>
<evidence type="ECO:0000256" key="1">
    <source>
        <dbReference type="SAM" id="Phobius"/>
    </source>
</evidence>
<feature type="transmembrane region" description="Helical" evidence="1">
    <location>
        <begin position="56"/>
        <end position="75"/>
    </location>
</feature>
<dbReference type="Proteomes" id="UP000515570">
    <property type="component" value="Chromosome"/>
</dbReference>
<keyword evidence="1" id="KW-0472">Membrane</keyword>
<dbReference type="RefSeq" id="WP_182385526.1">
    <property type="nucleotide sequence ID" value="NZ_CP059833.1"/>
</dbReference>
<keyword evidence="1" id="KW-1133">Transmembrane helix</keyword>
<feature type="transmembrane region" description="Helical" evidence="1">
    <location>
        <begin position="27"/>
        <end position="44"/>
    </location>
</feature>
<keyword evidence="1" id="KW-0812">Transmembrane</keyword>
<evidence type="ECO:0000313" key="2">
    <source>
        <dbReference type="EMBL" id="QMV84719.1"/>
    </source>
</evidence>
<dbReference type="EMBL" id="CP059833">
    <property type="protein sequence ID" value="QMV84719.1"/>
    <property type="molecule type" value="Genomic_DNA"/>
</dbReference>
<dbReference type="AlphaFoldDB" id="A0A7G5FDM8"/>
<reference evidence="2 3" key="1">
    <citation type="submission" date="2020-07" db="EMBL/GenBank/DDBJ databases">
        <title>non toxigenic Corynebacterium sp. nov from a clinical source.</title>
        <authorList>
            <person name="Bernier A.-M."/>
            <person name="Bernard K."/>
        </authorList>
    </citation>
    <scope>NUCLEOTIDE SEQUENCE [LARGE SCALE GENOMIC DNA]</scope>
    <source>
        <strain evidence="3">NML 93-0612</strain>
    </source>
</reference>
<sequence>MTTPEQAREQLQLANSLSSRASSFNPVWITYVALCTAGTIYVMGRHWAPDSLIPTILSVTWTVVFCSMLGVFAIVQPATRRGFGKRWGVMMSLWAIT</sequence>
<proteinExistence type="predicted"/>
<organism evidence="2 3">
    <name type="scientific">Corynebacterium hindlerae</name>
    <dbReference type="NCBI Taxonomy" id="699041"/>
    <lineage>
        <taxon>Bacteria</taxon>
        <taxon>Bacillati</taxon>
        <taxon>Actinomycetota</taxon>
        <taxon>Actinomycetes</taxon>
        <taxon>Mycobacteriales</taxon>
        <taxon>Corynebacteriaceae</taxon>
        <taxon>Corynebacterium</taxon>
    </lineage>
</organism>
<keyword evidence="3" id="KW-1185">Reference proteome</keyword>